<name>A0ACB8RHK2_9AGAM</name>
<gene>
    <name evidence="1" type="ORF">FA95DRAFT_1498923</name>
</gene>
<reference evidence="1" key="2">
    <citation type="journal article" date="2022" name="New Phytol.">
        <title>Evolutionary transition to the ectomycorrhizal habit in the genomes of a hyperdiverse lineage of mushroom-forming fungi.</title>
        <authorList>
            <person name="Looney B."/>
            <person name="Miyauchi S."/>
            <person name="Morin E."/>
            <person name="Drula E."/>
            <person name="Courty P.E."/>
            <person name="Kohler A."/>
            <person name="Kuo A."/>
            <person name="LaButti K."/>
            <person name="Pangilinan J."/>
            <person name="Lipzen A."/>
            <person name="Riley R."/>
            <person name="Andreopoulos W."/>
            <person name="He G."/>
            <person name="Johnson J."/>
            <person name="Nolan M."/>
            <person name="Tritt A."/>
            <person name="Barry K.W."/>
            <person name="Grigoriev I.V."/>
            <person name="Nagy L.G."/>
            <person name="Hibbett D."/>
            <person name="Henrissat B."/>
            <person name="Matheny P.B."/>
            <person name="Labbe J."/>
            <person name="Martin F.M."/>
        </authorList>
    </citation>
    <scope>NUCLEOTIDE SEQUENCE</scope>
    <source>
        <strain evidence="1">FP105234-sp</strain>
    </source>
</reference>
<evidence type="ECO:0000313" key="1">
    <source>
        <dbReference type="EMBL" id="KAI0043191.1"/>
    </source>
</evidence>
<protein>
    <submittedName>
        <fullName evidence="1">Uncharacterized protein</fullName>
    </submittedName>
</protein>
<sequence>MTKRFRVKRRSRCAFLIAARQTSYSPVQAALQDAEELKQEGNDYFRSSSWNEAFVAYRRALRCLPQRQTFPKSSKGKEKAVASSDDDDEGSPRPDPVELQSSPIEVECARARAILNANIGACHVKQGAHEEAAKACTEALLDDPEYVKALQRRAQSNEKIGSWSALSSAQDDYNKLLAILPPSSPHVDDVKRSLRLLQPRLESQQKQEMDEMLGKLKGIGNSILGKFGLSTDNFKMDPNGQGGYSMNFTR</sequence>
<keyword evidence="2" id="KW-1185">Reference proteome</keyword>
<reference evidence="1" key="1">
    <citation type="submission" date="2021-02" db="EMBL/GenBank/DDBJ databases">
        <authorList>
            <consortium name="DOE Joint Genome Institute"/>
            <person name="Ahrendt S."/>
            <person name="Looney B.P."/>
            <person name="Miyauchi S."/>
            <person name="Morin E."/>
            <person name="Drula E."/>
            <person name="Courty P.E."/>
            <person name="Chicoki N."/>
            <person name="Fauchery L."/>
            <person name="Kohler A."/>
            <person name="Kuo A."/>
            <person name="Labutti K."/>
            <person name="Pangilinan J."/>
            <person name="Lipzen A."/>
            <person name="Riley R."/>
            <person name="Andreopoulos W."/>
            <person name="He G."/>
            <person name="Johnson J."/>
            <person name="Barry K.W."/>
            <person name="Grigoriev I.V."/>
            <person name="Nagy L."/>
            <person name="Hibbett D."/>
            <person name="Henrissat B."/>
            <person name="Matheny P.B."/>
            <person name="Labbe J."/>
            <person name="Martin F."/>
        </authorList>
    </citation>
    <scope>NUCLEOTIDE SEQUENCE</scope>
    <source>
        <strain evidence="1">FP105234-sp</strain>
    </source>
</reference>
<evidence type="ECO:0000313" key="2">
    <source>
        <dbReference type="Proteomes" id="UP000814033"/>
    </source>
</evidence>
<comment type="caution">
    <text evidence="1">The sequence shown here is derived from an EMBL/GenBank/DDBJ whole genome shotgun (WGS) entry which is preliminary data.</text>
</comment>
<organism evidence="1 2">
    <name type="scientific">Auriscalpium vulgare</name>
    <dbReference type="NCBI Taxonomy" id="40419"/>
    <lineage>
        <taxon>Eukaryota</taxon>
        <taxon>Fungi</taxon>
        <taxon>Dikarya</taxon>
        <taxon>Basidiomycota</taxon>
        <taxon>Agaricomycotina</taxon>
        <taxon>Agaricomycetes</taxon>
        <taxon>Russulales</taxon>
        <taxon>Auriscalpiaceae</taxon>
        <taxon>Auriscalpium</taxon>
    </lineage>
</organism>
<dbReference type="EMBL" id="MU276029">
    <property type="protein sequence ID" value="KAI0043191.1"/>
    <property type="molecule type" value="Genomic_DNA"/>
</dbReference>
<dbReference type="Proteomes" id="UP000814033">
    <property type="component" value="Unassembled WGS sequence"/>
</dbReference>
<accession>A0ACB8RHK2</accession>
<proteinExistence type="predicted"/>